<sequence length="337" mass="39572">MADLISKADFSSRSIREIGGYMELEIPKKKSYYQGDDVIEVNTGRAAIYHAIKDSKAKKLYLPHYLCTSMLQVIEPLNLEFEFYNIDENFMPIFDRQTTEDEAFLYINYFGTASKNTIKKLKNYHKNFLMDNTQAFFAKPIKGAYNLYSARKFFGVNDGGYLIKDGIQKIDLESDLSYPHAIHLLKRIEEGANAAYLDNMKNEDRFDDFNPIGMSKLSKRILESIDYEEVKLKRQRNFYYLHSKLKDLNKLNLEHSFEAPMVYPMLIEQKDLRAYLVSKKIYVPHWWKDVLSRVESNSFENYLSTYLLALPIDQRYDLEDMDYIVGHIKAFDNSILL</sequence>
<protein>
    <recommendedName>
        <fullName evidence="3">dTDP-4-amino-4,6-dideoxygalactose transaminase</fullName>
    </recommendedName>
</protein>
<accession>A0A1T5B327</accession>
<evidence type="ECO:0008006" key="3">
    <source>
        <dbReference type="Google" id="ProtNLM"/>
    </source>
</evidence>
<keyword evidence="2" id="KW-1185">Reference proteome</keyword>
<dbReference type="InterPro" id="IPR015424">
    <property type="entry name" value="PyrdxlP-dep_Trfase"/>
</dbReference>
<dbReference type="EMBL" id="FUYN01000002">
    <property type="protein sequence ID" value="SKB41614.1"/>
    <property type="molecule type" value="Genomic_DNA"/>
</dbReference>
<gene>
    <name evidence="1" type="ORF">SAMN02745120_1408</name>
</gene>
<dbReference type="SUPFAM" id="SSF53383">
    <property type="entry name" value="PLP-dependent transferases"/>
    <property type="match status" value="1"/>
</dbReference>
<evidence type="ECO:0000313" key="2">
    <source>
        <dbReference type="Proteomes" id="UP000243406"/>
    </source>
</evidence>
<name>A0A1T5B327_9FIRM</name>
<evidence type="ECO:0000313" key="1">
    <source>
        <dbReference type="EMBL" id="SKB41614.1"/>
    </source>
</evidence>
<dbReference type="Proteomes" id="UP000243406">
    <property type="component" value="Unassembled WGS sequence"/>
</dbReference>
<dbReference type="RefSeq" id="WP_079589287.1">
    <property type="nucleotide sequence ID" value="NZ_FUYN01000002.1"/>
</dbReference>
<dbReference type="AlphaFoldDB" id="A0A1T5B327"/>
<dbReference type="OrthoDB" id="8955051at2"/>
<organism evidence="1 2">
    <name type="scientific">Acetoanaerobium noterae</name>
    <dbReference type="NCBI Taxonomy" id="745369"/>
    <lineage>
        <taxon>Bacteria</taxon>
        <taxon>Bacillati</taxon>
        <taxon>Bacillota</taxon>
        <taxon>Clostridia</taxon>
        <taxon>Peptostreptococcales</taxon>
        <taxon>Filifactoraceae</taxon>
        <taxon>Acetoanaerobium</taxon>
    </lineage>
</organism>
<reference evidence="2" key="1">
    <citation type="submission" date="2017-02" db="EMBL/GenBank/DDBJ databases">
        <authorList>
            <person name="Varghese N."/>
            <person name="Submissions S."/>
        </authorList>
    </citation>
    <scope>NUCLEOTIDE SEQUENCE [LARGE SCALE GENOMIC DNA]</scope>
    <source>
        <strain evidence="2">ATCC 35199</strain>
    </source>
</reference>
<proteinExistence type="predicted"/>